<reference evidence="1" key="1">
    <citation type="journal article" date="2014" name="Front. Microbiol.">
        <title>High frequency of phylogenetically diverse reductive dehalogenase-homologous genes in deep subseafloor sedimentary metagenomes.</title>
        <authorList>
            <person name="Kawai M."/>
            <person name="Futagami T."/>
            <person name="Toyoda A."/>
            <person name="Takaki Y."/>
            <person name="Nishi S."/>
            <person name="Hori S."/>
            <person name="Arai W."/>
            <person name="Tsubouchi T."/>
            <person name="Morono Y."/>
            <person name="Uchiyama I."/>
            <person name="Ito T."/>
            <person name="Fujiyama A."/>
            <person name="Inagaki F."/>
            <person name="Takami H."/>
        </authorList>
    </citation>
    <scope>NUCLEOTIDE SEQUENCE</scope>
    <source>
        <strain evidence="1">Expedition CK06-06</strain>
    </source>
</reference>
<protein>
    <submittedName>
        <fullName evidence="1">Uncharacterized protein</fullName>
    </submittedName>
</protein>
<accession>X1QEA1</accession>
<sequence length="285" mass="31721">IGQIITGGTSGAAAELVAVTPWNATGLFKLCGIKGTFQDNEIITGSVEGSATVNGTVGPELIKPTQYDLLATNSVRLAVYAIADLTNYQICHGLWVWKTTIADKLALAIPLNAEERAIDEELGIHKTVERGTLPATIDRFLLYEYYPIYRETKTIRKDVPKAGIGVETLSPRKYPKQFVVLEKISCERPAEVAHNVRFTIWRDEDGSPASPFITLHTYAMHLDYDIPCFIPAMREMGLRLEADTPQTNYCCRYTFTTYRMTNILRARWFGEGPAELIKKVKGGIA</sequence>
<name>X1QEA1_9ZZZZ</name>
<gene>
    <name evidence="1" type="ORF">S12H4_02492</name>
</gene>
<evidence type="ECO:0000313" key="1">
    <source>
        <dbReference type="EMBL" id="GAI66827.1"/>
    </source>
</evidence>
<feature type="non-terminal residue" evidence="1">
    <location>
        <position position="1"/>
    </location>
</feature>
<organism evidence="1">
    <name type="scientific">marine sediment metagenome</name>
    <dbReference type="NCBI Taxonomy" id="412755"/>
    <lineage>
        <taxon>unclassified sequences</taxon>
        <taxon>metagenomes</taxon>
        <taxon>ecological metagenomes</taxon>
    </lineage>
</organism>
<proteinExistence type="predicted"/>
<dbReference type="EMBL" id="BARW01000616">
    <property type="protein sequence ID" value="GAI66827.1"/>
    <property type="molecule type" value="Genomic_DNA"/>
</dbReference>
<dbReference type="AlphaFoldDB" id="X1QEA1"/>
<comment type="caution">
    <text evidence="1">The sequence shown here is derived from an EMBL/GenBank/DDBJ whole genome shotgun (WGS) entry which is preliminary data.</text>
</comment>